<organism evidence="4 5">
    <name type="scientific">Streptomyces indicus</name>
    <dbReference type="NCBI Taxonomy" id="417292"/>
    <lineage>
        <taxon>Bacteria</taxon>
        <taxon>Bacillati</taxon>
        <taxon>Actinomycetota</taxon>
        <taxon>Actinomycetes</taxon>
        <taxon>Kitasatosporales</taxon>
        <taxon>Streptomycetaceae</taxon>
        <taxon>Streptomyces</taxon>
    </lineage>
</organism>
<reference evidence="4 5" key="1">
    <citation type="submission" date="2016-10" db="EMBL/GenBank/DDBJ databases">
        <authorList>
            <person name="de Groot N.N."/>
        </authorList>
    </citation>
    <scope>NUCLEOTIDE SEQUENCE [LARGE SCALE GENOMIC DNA]</scope>
    <source>
        <strain evidence="4 5">CGMCC 4.5727</strain>
    </source>
</reference>
<dbReference type="InterPro" id="IPR036629">
    <property type="entry name" value="YjbJ_sf"/>
</dbReference>
<dbReference type="InterPro" id="IPR008462">
    <property type="entry name" value="CsbD"/>
</dbReference>
<dbReference type="EMBL" id="FNFF01000016">
    <property type="protein sequence ID" value="SDL01249.1"/>
    <property type="molecule type" value="Genomic_DNA"/>
</dbReference>
<protein>
    <submittedName>
        <fullName evidence="4">CsbD-like</fullName>
    </submittedName>
</protein>
<dbReference type="AlphaFoldDB" id="A0A1G9GKP8"/>
<dbReference type="Pfam" id="PF05532">
    <property type="entry name" value="CsbD"/>
    <property type="match status" value="1"/>
</dbReference>
<dbReference type="STRING" id="417292.SAMN05421806_11659"/>
<evidence type="ECO:0000313" key="5">
    <source>
        <dbReference type="Proteomes" id="UP000199155"/>
    </source>
</evidence>
<proteinExistence type="inferred from homology"/>
<evidence type="ECO:0000256" key="1">
    <source>
        <dbReference type="ARBA" id="ARBA00009129"/>
    </source>
</evidence>
<gene>
    <name evidence="4" type="ORF">SAMN05421806_11659</name>
</gene>
<dbReference type="Gene3D" id="1.10.1470.10">
    <property type="entry name" value="YjbJ"/>
    <property type="match status" value="1"/>
</dbReference>
<name>A0A1G9GKP8_9ACTN</name>
<feature type="region of interest" description="Disordered" evidence="2">
    <location>
        <begin position="1"/>
        <end position="62"/>
    </location>
</feature>
<dbReference type="Proteomes" id="UP000199155">
    <property type="component" value="Unassembled WGS sequence"/>
</dbReference>
<keyword evidence="5" id="KW-1185">Reference proteome</keyword>
<accession>A0A1G9GKP8</accession>
<dbReference type="SUPFAM" id="SSF69047">
    <property type="entry name" value="Hypothetical protein YjbJ"/>
    <property type="match status" value="1"/>
</dbReference>
<evidence type="ECO:0000256" key="2">
    <source>
        <dbReference type="SAM" id="MobiDB-lite"/>
    </source>
</evidence>
<comment type="similarity">
    <text evidence="1">Belongs to the UPF0337 (CsbD) family.</text>
</comment>
<sequence length="62" mass="6581">MGDSSAMDKAKGKAKEVAGKVTGNDRMEAEGKADQARGKAKEGMERLRDKAKGVGDSLRDDK</sequence>
<dbReference type="RefSeq" id="WP_093615689.1">
    <property type="nucleotide sequence ID" value="NZ_FNFF01000016.1"/>
</dbReference>
<evidence type="ECO:0000313" key="4">
    <source>
        <dbReference type="EMBL" id="SDL01249.1"/>
    </source>
</evidence>
<evidence type="ECO:0000259" key="3">
    <source>
        <dbReference type="Pfam" id="PF05532"/>
    </source>
</evidence>
<feature type="domain" description="CsbD-like" evidence="3">
    <location>
        <begin position="6"/>
        <end position="52"/>
    </location>
</feature>
<dbReference type="OrthoDB" id="3196802at2"/>